<dbReference type="InterPro" id="IPR010446">
    <property type="entry name" value="GalNAc_Trfase_b"/>
</dbReference>
<evidence type="ECO:0000313" key="1">
    <source>
        <dbReference type="EMBL" id="KPH55771.1"/>
    </source>
</evidence>
<dbReference type="Proteomes" id="UP000037997">
    <property type="component" value="Unassembled WGS sequence"/>
</dbReference>
<protein>
    <recommendedName>
        <fullName evidence="3">Beta-1,4-N-acetylgalactosaminyltransferase</fullName>
    </recommendedName>
</protein>
<dbReference type="PATRIC" id="fig|35818.11.peg.1235"/>
<evidence type="ECO:0000313" key="2">
    <source>
        <dbReference type="Proteomes" id="UP000037997"/>
    </source>
</evidence>
<comment type="caution">
    <text evidence="1">The sequence shown here is derived from an EMBL/GenBank/DDBJ whole genome shotgun (WGS) entry which is preliminary data.</text>
</comment>
<name>A0A0N0LTD1_9HELI</name>
<proteinExistence type="predicted"/>
<dbReference type="SUPFAM" id="SSF53448">
    <property type="entry name" value="Nucleotide-diphospho-sugar transferases"/>
    <property type="match status" value="1"/>
</dbReference>
<gene>
    <name evidence="1" type="ORF">HPU229334_06245</name>
</gene>
<sequence>MQITKDKQKRKKIRNFIERRTLIFNAGDSDKKIPKQTIEKINHFDNDDFLALNFLNNKDKHKTLTKTTKISSNSQISKKYFIHSNQLENLYNLLQQNIDMQEEREGRRHYGFFDFDSNSKNPKSPLNPWAYVRVKNEAKTLRASLDSILPAIQRGVIGYNDCDDGSEEIILEFCKQYPSFIPVKYPYKVIRENPTKEENKLYSYYNYILNFIPKNEWFIKIDVDHIYDAKRLYKSFYLPRNKWDMVDYPRINLQVKNTDILIAKNGKNGYLLDIGDQKLCCNIACGFVERVGKKRFYTPPTKEDIKLLPNYRSYKAFIMGFFKRNNKILDRFLFIEFCRRHFKAELTNYHFPFIKQSRCHLSFKEYLTIKDYQNSQDSNIGTRIDKKMLLEDRILELYTRFNL</sequence>
<dbReference type="RefSeq" id="WP_419761127.1">
    <property type="nucleotide sequence ID" value="NZ_JNOC01000032.1"/>
</dbReference>
<dbReference type="InterPro" id="IPR029044">
    <property type="entry name" value="Nucleotide-diphossugar_trans"/>
</dbReference>
<dbReference type="Pfam" id="PF06306">
    <property type="entry name" value="CgtA"/>
    <property type="match status" value="1"/>
</dbReference>
<evidence type="ECO:0008006" key="3">
    <source>
        <dbReference type="Google" id="ProtNLM"/>
    </source>
</evidence>
<reference evidence="1 2" key="1">
    <citation type="submission" date="2014-06" db="EMBL/GenBank/DDBJ databases">
        <title>Helicobacter pullorum isolates in fresh chicken meat - phenotypic and genotypic features.</title>
        <authorList>
            <person name="Borges V."/>
            <person name="Santos A."/>
            <person name="Correia C.B."/>
            <person name="Saraiva M."/>
            <person name="Menard A."/>
            <person name="Vieira L."/>
            <person name="Sampaio D.A."/>
            <person name="Gomes J.P."/>
            <person name="Oleastro M."/>
        </authorList>
    </citation>
    <scope>NUCLEOTIDE SEQUENCE [LARGE SCALE GENOMIC DNA]</scope>
    <source>
        <strain evidence="1 2">229334/12</strain>
    </source>
</reference>
<dbReference type="AlphaFoldDB" id="A0A0N0LTD1"/>
<accession>A0A0N0LTD1</accession>
<dbReference type="EMBL" id="JNOC01000032">
    <property type="protein sequence ID" value="KPH55771.1"/>
    <property type="molecule type" value="Genomic_DNA"/>
</dbReference>
<organism evidence="1 2">
    <name type="scientific">Helicobacter pullorum</name>
    <dbReference type="NCBI Taxonomy" id="35818"/>
    <lineage>
        <taxon>Bacteria</taxon>
        <taxon>Pseudomonadati</taxon>
        <taxon>Campylobacterota</taxon>
        <taxon>Epsilonproteobacteria</taxon>
        <taxon>Campylobacterales</taxon>
        <taxon>Helicobacteraceae</taxon>
        <taxon>Helicobacter</taxon>
    </lineage>
</organism>